<dbReference type="HOGENOM" id="CLU_733058_0_0_7"/>
<feature type="region of interest" description="Disordered" evidence="1">
    <location>
        <begin position="133"/>
        <end position="171"/>
    </location>
</feature>
<gene>
    <name evidence="2" type="ordered locus">Dvul_1682</name>
</gene>
<dbReference type="RefSeq" id="WP_011792414.1">
    <property type="nucleotide sequence ID" value="NC_008751.1"/>
</dbReference>
<dbReference type="InterPro" id="IPR021330">
    <property type="entry name" value="DUF2939"/>
</dbReference>
<dbReference type="AlphaFoldDB" id="A0A0H3A993"/>
<dbReference type="Pfam" id="PF11159">
    <property type="entry name" value="DUF2939"/>
    <property type="match status" value="1"/>
</dbReference>
<feature type="compositionally biased region" description="Low complexity" evidence="1">
    <location>
        <begin position="142"/>
        <end position="154"/>
    </location>
</feature>
<sequence length="377" mass="41399" precursor="true">MPKLPKVSLPRIKLPSLPSIPYDKMPGWVTPQLLRRLTVALGACVFTGIAAAAAWHGYTASQPEYTLRQIEQALREHDTKRLAEAVDRDALTVGLVRELTKRQASPTANPVPDEQELTKAALAVLLQLTTPPAEAPKEESHASSGASTAHASDSNTLPPPPPIPGPVPEDLGPQIARHGLRLFARDGEIAIAATEVAHEKLGVEYPLRLAMRKGFWKWRVTEVANAEELRDIYGQRVADLKAAYRQSVEAFNARTRSQMASRLSISAAYAGLDTLTEANDRVLILRVEGHLGEMPPRKVGFTFRILDADGRPVHTLRLVMGTPLSHDGRFVESWPISLDMSRAEARALAQAKTPLRCEAEVHMMLLDNGTILQIRDM</sequence>
<feature type="compositionally biased region" description="Pro residues" evidence="1">
    <location>
        <begin position="157"/>
        <end position="167"/>
    </location>
</feature>
<evidence type="ECO:0000313" key="2">
    <source>
        <dbReference type="EMBL" id="ABM28699.1"/>
    </source>
</evidence>
<name>A0A0H3A993_NITV4</name>
<protein>
    <submittedName>
        <fullName evidence="2">Uncharacterized protein</fullName>
    </submittedName>
</protein>
<proteinExistence type="predicted"/>
<dbReference type="Proteomes" id="UP000009173">
    <property type="component" value="Chromosome"/>
</dbReference>
<accession>A0A0H3A993</accession>
<reference evidence="3" key="1">
    <citation type="journal article" date="2009" name="Environ. Microbiol.">
        <title>Contribution of mobile genetic elements to Desulfovibrio vulgaris genome plasticity.</title>
        <authorList>
            <person name="Walker C.B."/>
            <person name="Stolyar S."/>
            <person name="Chivian D."/>
            <person name="Pinel N."/>
            <person name="Gabster J.A."/>
            <person name="Dehal P.S."/>
            <person name="He Z."/>
            <person name="Yang Z.K."/>
            <person name="Yen H.C."/>
            <person name="Zhou J."/>
            <person name="Wall J.D."/>
            <person name="Hazen T.C."/>
            <person name="Arkin A.P."/>
            <person name="Stahl D.A."/>
        </authorList>
    </citation>
    <scope>NUCLEOTIDE SEQUENCE [LARGE SCALE GENOMIC DNA]</scope>
    <source>
        <strain evidence="3">DP4</strain>
    </source>
</reference>
<evidence type="ECO:0000313" key="3">
    <source>
        <dbReference type="Proteomes" id="UP000009173"/>
    </source>
</evidence>
<dbReference type="EMBL" id="CP000527">
    <property type="protein sequence ID" value="ABM28699.1"/>
    <property type="molecule type" value="Genomic_DNA"/>
</dbReference>
<evidence type="ECO:0000256" key="1">
    <source>
        <dbReference type="SAM" id="MobiDB-lite"/>
    </source>
</evidence>
<dbReference type="KEGG" id="dvl:Dvul_1682"/>
<organism evidence="2 3">
    <name type="scientific">Nitratidesulfovibrio vulgaris (strain DP4)</name>
    <name type="common">Desulfovibrio vulgaris</name>
    <dbReference type="NCBI Taxonomy" id="391774"/>
    <lineage>
        <taxon>Bacteria</taxon>
        <taxon>Pseudomonadati</taxon>
        <taxon>Thermodesulfobacteriota</taxon>
        <taxon>Desulfovibrionia</taxon>
        <taxon>Desulfovibrionales</taxon>
        <taxon>Desulfovibrionaceae</taxon>
        <taxon>Nitratidesulfovibrio</taxon>
    </lineage>
</organism>